<evidence type="ECO:0000256" key="9">
    <source>
        <dbReference type="SAM" id="MobiDB-lite"/>
    </source>
</evidence>
<dbReference type="EMBL" id="NEDP02002420">
    <property type="protein sequence ID" value="OWF50883.1"/>
    <property type="molecule type" value="Genomic_DNA"/>
</dbReference>
<feature type="compositionally biased region" description="Basic and acidic residues" evidence="9">
    <location>
        <begin position="1"/>
        <end position="24"/>
    </location>
</feature>
<dbReference type="NCBIfam" id="NF037979">
    <property type="entry name" value="Na_transp"/>
    <property type="match status" value="1"/>
</dbReference>
<feature type="binding site" evidence="7">
    <location>
        <position position="511"/>
    </location>
    <ligand>
        <name>Na(+)</name>
        <dbReference type="ChEBI" id="CHEBI:29101"/>
        <label>1</label>
    </ligand>
</feature>
<dbReference type="InterPro" id="IPR002438">
    <property type="entry name" value="Neutral_aa_SLC6"/>
</dbReference>
<feature type="binding site" evidence="7">
    <location>
        <position position="123"/>
    </location>
    <ligand>
        <name>Na(+)</name>
        <dbReference type="ChEBI" id="CHEBI:29101"/>
        <label>1</label>
    </ligand>
</feature>
<keyword evidence="7" id="KW-0479">Metal-binding</keyword>
<organism evidence="11 12">
    <name type="scientific">Mizuhopecten yessoensis</name>
    <name type="common">Japanese scallop</name>
    <name type="synonym">Patinopecten yessoensis</name>
    <dbReference type="NCBI Taxonomy" id="6573"/>
    <lineage>
        <taxon>Eukaryota</taxon>
        <taxon>Metazoa</taxon>
        <taxon>Spiralia</taxon>
        <taxon>Lophotrochozoa</taxon>
        <taxon>Mollusca</taxon>
        <taxon>Bivalvia</taxon>
        <taxon>Autobranchia</taxon>
        <taxon>Pteriomorphia</taxon>
        <taxon>Pectinida</taxon>
        <taxon>Pectinoidea</taxon>
        <taxon>Pectinidae</taxon>
        <taxon>Mizuhopecten</taxon>
    </lineage>
</organism>
<accession>A0A210QQ71</accession>
<evidence type="ECO:0000256" key="10">
    <source>
        <dbReference type="SAM" id="Phobius"/>
    </source>
</evidence>
<evidence type="ECO:0000256" key="4">
    <source>
        <dbReference type="ARBA" id="ARBA00022989"/>
    </source>
</evidence>
<feature type="region of interest" description="Disordered" evidence="9">
    <location>
        <begin position="1"/>
        <end position="104"/>
    </location>
</feature>
<sequence length="726" mass="80496">MGSRTRGDENGPSKEKTHAYDNKGMDTSSVYTIDSSQQIGGSRDTITTGTPGRRGSFSSAMESSLQGSKSSLPSLPQSSGKPSVAASTAELMDGSGGSSQGEGERETWDNKAQYILAVVGYAVGLGNVWRFPYLAQKNGGGAFLIPYTIMLAIEGIPIFYLELVVGQRLRKGAIGAWNQVCPYLGGIGIASCFVSFWVALYYNTIIAWCIYYLVQSFRDPLPWASCPEVPDAVSGGSKVVTECQMSDPRSYFWYREALNISPSVEEGGDLNWWILVSLMVAWLIVFLCMIKGIASSGKVVYVTATFPYLVLVIFFFRGVTLEGFYHGLEHFFVPDFKRLGDPQVWLEAATQIFFSLGLAFGGLIAFSSYMPVRNNCYRDALFVSIVNCGTSVFAGIVIFSILGFKATRAYDGCLENRNSELLRLFNSTSIIPPPEGTLINVTKFDPHLQIWGSVLTSMPSITSCDFKSEIEKSGSGTGLAFIAFTEAVTQFPAAQFWAVLFFLMLLTLGLDSMFGTLEGVITSIVDMNLVTNLRKDFLAGFICLVSFMISFCFANQAGPYIFTLFDEFSGNIPLLVIALAEVIGIAYVYGLKRFGDDIQLMTGQRPNWYWLTMWKYVSPAAMCIILLASVVKMAVSGTFYDAWSAVEADTVKQQWPAWCKFLAAFLILTSTLWIPVVGVLKYFNIVKWKPEVPAEFPEEDLIQERNIKPYIPTDWERKLFYWKEKL</sequence>
<dbReference type="AlphaFoldDB" id="A0A210QQ71"/>
<feature type="compositionally biased region" description="Low complexity" evidence="9">
    <location>
        <begin position="63"/>
        <end position="83"/>
    </location>
</feature>
<keyword evidence="3 8" id="KW-0812">Transmembrane</keyword>
<feature type="binding site" evidence="7">
    <location>
        <position position="120"/>
    </location>
    <ligand>
        <name>Na(+)</name>
        <dbReference type="ChEBI" id="CHEBI:29101"/>
        <label>1</label>
    </ligand>
</feature>
<feature type="binding site" evidence="7">
    <location>
        <position position="508"/>
    </location>
    <ligand>
        <name>Na(+)</name>
        <dbReference type="ChEBI" id="CHEBI:29101"/>
        <label>1</label>
    </ligand>
</feature>
<evidence type="ECO:0000256" key="2">
    <source>
        <dbReference type="ARBA" id="ARBA00022448"/>
    </source>
</evidence>
<gene>
    <name evidence="11" type="ORF">KP79_PYT13843</name>
</gene>
<dbReference type="GO" id="GO:0046872">
    <property type="term" value="F:metal ion binding"/>
    <property type="evidence" value="ECO:0007669"/>
    <property type="project" value="UniProtKB-KW"/>
</dbReference>
<keyword evidence="7" id="KW-0915">Sodium</keyword>
<keyword evidence="6" id="KW-0325">Glycoprotein</keyword>
<feature type="transmembrane region" description="Helical" evidence="10">
    <location>
        <begin position="186"/>
        <end position="214"/>
    </location>
</feature>
<dbReference type="GO" id="GO:0035725">
    <property type="term" value="P:sodium ion transmembrane transport"/>
    <property type="evidence" value="ECO:0007669"/>
    <property type="project" value="TreeGrafter"/>
</dbReference>
<feature type="transmembrane region" description="Helical" evidence="10">
    <location>
        <begin position="496"/>
        <end position="517"/>
    </location>
</feature>
<name>A0A210QQ71_MIZYE</name>
<dbReference type="SUPFAM" id="SSF161070">
    <property type="entry name" value="SNF-like"/>
    <property type="match status" value="1"/>
</dbReference>
<evidence type="ECO:0000256" key="1">
    <source>
        <dbReference type="ARBA" id="ARBA00004141"/>
    </source>
</evidence>
<feature type="binding site" evidence="7">
    <location>
        <position position="122"/>
    </location>
    <ligand>
        <name>Na(+)</name>
        <dbReference type="ChEBI" id="CHEBI:29101"/>
        <label>1</label>
    </ligand>
</feature>
<keyword evidence="2 8" id="KW-0813">Transport</keyword>
<feature type="transmembrane region" description="Helical" evidence="10">
    <location>
        <begin position="306"/>
        <end position="328"/>
    </location>
</feature>
<feature type="transmembrane region" description="Helical" evidence="10">
    <location>
        <begin position="272"/>
        <end position="294"/>
    </location>
</feature>
<dbReference type="OrthoDB" id="6581954at2759"/>
<feature type="transmembrane region" description="Helical" evidence="10">
    <location>
        <begin position="655"/>
        <end position="680"/>
    </location>
</feature>
<dbReference type="GO" id="GO:0006865">
    <property type="term" value="P:amino acid transport"/>
    <property type="evidence" value="ECO:0007669"/>
    <property type="project" value="TreeGrafter"/>
</dbReference>
<feature type="binding site" evidence="7">
    <location>
        <position position="355"/>
    </location>
    <ligand>
        <name>Na(+)</name>
        <dbReference type="ChEBI" id="CHEBI:29101"/>
        <label>1</label>
    </ligand>
</feature>
<dbReference type="PANTHER" id="PTHR11616:SF182">
    <property type="entry name" value="TRANSPORTER"/>
    <property type="match status" value="1"/>
</dbReference>
<evidence type="ECO:0000256" key="5">
    <source>
        <dbReference type="ARBA" id="ARBA00023136"/>
    </source>
</evidence>
<evidence type="ECO:0000313" key="12">
    <source>
        <dbReference type="Proteomes" id="UP000242188"/>
    </source>
</evidence>
<dbReference type="PRINTS" id="PR00176">
    <property type="entry name" value="NANEUSMPORT"/>
</dbReference>
<protein>
    <recommendedName>
        <fullName evidence="8">Transporter</fullName>
    </recommendedName>
</protein>
<feature type="transmembrane region" description="Helical" evidence="10">
    <location>
        <begin position="114"/>
        <end position="132"/>
    </location>
</feature>
<evidence type="ECO:0000256" key="7">
    <source>
        <dbReference type="PIRSR" id="PIRSR600175-1"/>
    </source>
</evidence>
<dbReference type="PROSITE" id="PS00610">
    <property type="entry name" value="NA_NEUROTRAN_SYMP_1"/>
    <property type="match status" value="1"/>
</dbReference>
<proteinExistence type="inferred from homology"/>
<feature type="transmembrane region" description="Helical" evidence="10">
    <location>
        <begin position="612"/>
        <end position="635"/>
    </location>
</feature>
<keyword evidence="5 10" id="KW-0472">Membrane</keyword>
<feature type="transmembrane region" description="Helical" evidence="10">
    <location>
        <begin position="381"/>
        <end position="402"/>
    </location>
</feature>
<comment type="caution">
    <text evidence="11">The sequence shown here is derived from an EMBL/GenBank/DDBJ whole genome shotgun (WGS) entry which is preliminary data.</text>
</comment>
<keyword evidence="12" id="KW-1185">Reference proteome</keyword>
<dbReference type="PRINTS" id="PR01206">
    <property type="entry name" value="ORPHTRNSPORT"/>
</dbReference>
<dbReference type="Pfam" id="PF00209">
    <property type="entry name" value="SNF"/>
    <property type="match status" value="1"/>
</dbReference>
<dbReference type="Proteomes" id="UP000242188">
    <property type="component" value="Unassembled WGS sequence"/>
</dbReference>
<dbReference type="InterPro" id="IPR037272">
    <property type="entry name" value="SNS_sf"/>
</dbReference>
<comment type="subcellular location">
    <subcellularLocation>
        <location evidence="1">Membrane</location>
        <topology evidence="1">Multi-pass membrane protein</topology>
    </subcellularLocation>
</comment>
<dbReference type="GO" id="GO:0015293">
    <property type="term" value="F:symporter activity"/>
    <property type="evidence" value="ECO:0007669"/>
    <property type="project" value="UniProtKB-KW"/>
</dbReference>
<keyword evidence="8" id="KW-0769">Symport</keyword>
<evidence type="ECO:0000313" key="11">
    <source>
        <dbReference type="EMBL" id="OWF50883.1"/>
    </source>
</evidence>
<dbReference type="InterPro" id="IPR000175">
    <property type="entry name" value="Na/ntran_symport"/>
</dbReference>
<dbReference type="GO" id="GO:0005886">
    <property type="term" value="C:plasma membrane"/>
    <property type="evidence" value="ECO:0007669"/>
    <property type="project" value="InterPro"/>
</dbReference>
<evidence type="ECO:0000256" key="8">
    <source>
        <dbReference type="RuleBase" id="RU003732"/>
    </source>
</evidence>
<comment type="similarity">
    <text evidence="8">Belongs to the sodium:neurotransmitter symporter (SNF) (TC 2.A.22) family.</text>
</comment>
<feature type="binding site" evidence="7">
    <location>
        <position position="127"/>
    </location>
    <ligand>
        <name>Na(+)</name>
        <dbReference type="ChEBI" id="CHEBI:29101"/>
        <label>1</label>
    </ligand>
</feature>
<feature type="compositionally biased region" description="Polar residues" evidence="9">
    <location>
        <begin position="25"/>
        <end position="62"/>
    </location>
</feature>
<keyword evidence="4 10" id="KW-1133">Transmembrane helix</keyword>
<feature type="transmembrane region" description="Helical" evidence="10">
    <location>
        <begin position="348"/>
        <end position="369"/>
    </location>
</feature>
<evidence type="ECO:0000256" key="3">
    <source>
        <dbReference type="ARBA" id="ARBA00022692"/>
    </source>
</evidence>
<reference evidence="11 12" key="1">
    <citation type="journal article" date="2017" name="Nat. Ecol. Evol.">
        <title>Scallop genome provides insights into evolution of bilaterian karyotype and development.</title>
        <authorList>
            <person name="Wang S."/>
            <person name="Zhang J."/>
            <person name="Jiao W."/>
            <person name="Li J."/>
            <person name="Xun X."/>
            <person name="Sun Y."/>
            <person name="Guo X."/>
            <person name="Huan P."/>
            <person name="Dong B."/>
            <person name="Zhang L."/>
            <person name="Hu X."/>
            <person name="Sun X."/>
            <person name="Wang J."/>
            <person name="Zhao C."/>
            <person name="Wang Y."/>
            <person name="Wang D."/>
            <person name="Huang X."/>
            <person name="Wang R."/>
            <person name="Lv J."/>
            <person name="Li Y."/>
            <person name="Zhang Z."/>
            <person name="Liu B."/>
            <person name="Lu W."/>
            <person name="Hui Y."/>
            <person name="Liang J."/>
            <person name="Zhou Z."/>
            <person name="Hou R."/>
            <person name="Li X."/>
            <person name="Liu Y."/>
            <person name="Li H."/>
            <person name="Ning X."/>
            <person name="Lin Y."/>
            <person name="Zhao L."/>
            <person name="Xing Q."/>
            <person name="Dou J."/>
            <person name="Li Y."/>
            <person name="Mao J."/>
            <person name="Guo H."/>
            <person name="Dou H."/>
            <person name="Li T."/>
            <person name="Mu C."/>
            <person name="Jiang W."/>
            <person name="Fu Q."/>
            <person name="Fu X."/>
            <person name="Miao Y."/>
            <person name="Liu J."/>
            <person name="Yu Q."/>
            <person name="Li R."/>
            <person name="Liao H."/>
            <person name="Li X."/>
            <person name="Kong Y."/>
            <person name="Jiang Z."/>
            <person name="Chourrout D."/>
            <person name="Li R."/>
            <person name="Bao Z."/>
        </authorList>
    </citation>
    <scope>NUCLEOTIDE SEQUENCE [LARGE SCALE GENOMIC DNA]</scope>
    <source>
        <strain evidence="11 12">PY_sf001</strain>
    </source>
</reference>
<dbReference type="PROSITE" id="PS50267">
    <property type="entry name" value="NA_NEUROTRAN_SYMP_3"/>
    <property type="match status" value="1"/>
</dbReference>
<dbReference type="PANTHER" id="PTHR11616">
    <property type="entry name" value="SODIUM/CHLORIDE DEPENDENT TRANSPORTER"/>
    <property type="match status" value="1"/>
</dbReference>
<feature type="transmembrane region" description="Helical" evidence="10">
    <location>
        <begin position="537"/>
        <end position="558"/>
    </location>
</feature>
<feature type="transmembrane region" description="Helical" evidence="10">
    <location>
        <begin position="570"/>
        <end position="591"/>
    </location>
</feature>
<feature type="binding site" evidence="7">
    <location>
        <position position="387"/>
    </location>
    <ligand>
        <name>Na(+)</name>
        <dbReference type="ChEBI" id="CHEBI:29101"/>
        <label>1</label>
    </ligand>
</feature>
<feature type="transmembrane region" description="Helical" evidence="10">
    <location>
        <begin position="144"/>
        <end position="165"/>
    </location>
</feature>
<feature type="binding site" evidence="7">
    <location>
        <position position="512"/>
    </location>
    <ligand>
        <name>Na(+)</name>
        <dbReference type="ChEBI" id="CHEBI:29101"/>
        <label>1</label>
    </ligand>
</feature>
<evidence type="ECO:0000256" key="6">
    <source>
        <dbReference type="ARBA" id="ARBA00023180"/>
    </source>
</evidence>